<dbReference type="Proteomes" id="UP000642125">
    <property type="component" value="Unassembled WGS sequence"/>
</dbReference>
<evidence type="ECO:0000313" key="4">
    <source>
        <dbReference type="Proteomes" id="UP000642125"/>
    </source>
</evidence>
<reference evidence="3" key="1">
    <citation type="submission" date="2021-01" db="EMBL/GenBank/DDBJ databases">
        <title>Whole genome shotgun sequence of Cellulomonas pakistanensis NBRC 110800.</title>
        <authorList>
            <person name="Komaki H."/>
            <person name="Tamura T."/>
        </authorList>
    </citation>
    <scope>NUCLEOTIDE SEQUENCE</scope>
    <source>
        <strain evidence="3">NBRC 110800</strain>
    </source>
</reference>
<dbReference type="RefSeq" id="WP_203668594.1">
    <property type="nucleotide sequence ID" value="NZ_BONO01000013.1"/>
</dbReference>
<organism evidence="3 4">
    <name type="scientific">Cellulomonas pakistanensis</name>
    <dbReference type="NCBI Taxonomy" id="992287"/>
    <lineage>
        <taxon>Bacteria</taxon>
        <taxon>Bacillati</taxon>
        <taxon>Actinomycetota</taxon>
        <taxon>Actinomycetes</taxon>
        <taxon>Micrococcales</taxon>
        <taxon>Cellulomonadaceae</taxon>
        <taxon>Cellulomonas</taxon>
    </lineage>
</organism>
<name>A0A919PBF4_9CELL</name>
<comment type="caution">
    <text evidence="3">The sequence shown here is derived from an EMBL/GenBank/DDBJ whole genome shotgun (WGS) entry which is preliminary data.</text>
</comment>
<evidence type="ECO:0000313" key="3">
    <source>
        <dbReference type="EMBL" id="GIG36571.1"/>
    </source>
</evidence>
<evidence type="ECO:0000256" key="2">
    <source>
        <dbReference type="SAM" id="Phobius"/>
    </source>
</evidence>
<evidence type="ECO:0000256" key="1">
    <source>
        <dbReference type="SAM" id="MobiDB-lite"/>
    </source>
</evidence>
<dbReference type="AlphaFoldDB" id="A0A919PBF4"/>
<feature type="region of interest" description="Disordered" evidence="1">
    <location>
        <begin position="94"/>
        <end position="134"/>
    </location>
</feature>
<dbReference type="EMBL" id="BONO01000013">
    <property type="protein sequence ID" value="GIG36571.1"/>
    <property type="molecule type" value="Genomic_DNA"/>
</dbReference>
<keyword evidence="4" id="KW-1185">Reference proteome</keyword>
<proteinExistence type="predicted"/>
<protein>
    <submittedName>
        <fullName evidence="3">Uncharacterized protein</fullName>
    </submittedName>
</protein>
<keyword evidence="2" id="KW-1133">Transmembrane helix</keyword>
<gene>
    <name evidence="3" type="ORF">Cpa01nite_19520</name>
</gene>
<keyword evidence="2" id="KW-0472">Membrane</keyword>
<feature type="transmembrane region" description="Helical" evidence="2">
    <location>
        <begin position="6"/>
        <end position="33"/>
    </location>
</feature>
<keyword evidence="2" id="KW-0812">Transmembrane</keyword>
<sequence>MTGTDWLGALSLLGPVATGAAAVVALVVGIATVRQRDRADRREQWWRRAEWALGLTLSDDWEAVRRGYAVLDHLVGSDLATADERGLLRAASELGLNAAHPPPQDGRGVPGAADEGGVSGGPVRPGDRGAGASP</sequence>
<accession>A0A919PBF4</accession>